<accession>A0ACC0HC17</accession>
<evidence type="ECO:0000313" key="1">
    <source>
        <dbReference type="EMBL" id="KAI8009531.1"/>
    </source>
</evidence>
<protein>
    <submittedName>
        <fullName evidence="1">Uncharacterized protein</fullName>
    </submittedName>
</protein>
<dbReference type="EMBL" id="CM045762">
    <property type="protein sequence ID" value="KAI8009531.1"/>
    <property type="molecule type" value="Genomic_DNA"/>
</dbReference>
<gene>
    <name evidence="1" type="ORF">LOK49_LG06G01169</name>
</gene>
<dbReference type="Proteomes" id="UP001060215">
    <property type="component" value="Chromosome 5"/>
</dbReference>
<comment type="caution">
    <text evidence="1">The sequence shown here is derived from an EMBL/GenBank/DDBJ whole genome shotgun (WGS) entry which is preliminary data.</text>
</comment>
<reference evidence="1 2" key="1">
    <citation type="journal article" date="2022" name="Plant J.">
        <title>Chromosome-level genome of Camellia lanceoleosa provides a valuable resource for understanding genome evolution and self-incompatibility.</title>
        <authorList>
            <person name="Gong W."/>
            <person name="Xiao S."/>
            <person name="Wang L."/>
            <person name="Liao Z."/>
            <person name="Chang Y."/>
            <person name="Mo W."/>
            <person name="Hu G."/>
            <person name="Li W."/>
            <person name="Zhao G."/>
            <person name="Zhu H."/>
            <person name="Hu X."/>
            <person name="Ji K."/>
            <person name="Xiang X."/>
            <person name="Song Q."/>
            <person name="Yuan D."/>
            <person name="Jin S."/>
            <person name="Zhang L."/>
        </authorList>
    </citation>
    <scope>NUCLEOTIDE SEQUENCE [LARGE SCALE GENOMIC DNA]</scope>
    <source>
        <strain evidence="1">SQ_2022a</strain>
    </source>
</reference>
<keyword evidence="2" id="KW-1185">Reference proteome</keyword>
<evidence type="ECO:0000313" key="2">
    <source>
        <dbReference type="Proteomes" id="UP001060215"/>
    </source>
</evidence>
<name>A0ACC0HC17_9ERIC</name>
<proteinExistence type="predicted"/>
<organism evidence="1 2">
    <name type="scientific">Camellia lanceoleosa</name>
    <dbReference type="NCBI Taxonomy" id="1840588"/>
    <lineage>
        <taxon>Eukaryota</taxon>
        <taxon>Viridiplantae</taxon>
        <taxon>Streptophyta</taxon>
        <taxon>Embryophyta</taxon>
        <taxon>Tracheophyta</taxon>
        <taxon>Spermatophyta</taxon>
        <taxon>Magnoliopsida</taxon>
        <taxon>eudicotyledons</taxon>
        <taxon>Gunneridae</taxon>
        <taxon>Pentapetalae</taxon>
        <taxon>asterids</taxon>
        <taxon>Ericales</taxon>
        <taxon>Theaceae</taxon>
        <taxon>Camellia</taxon>
    </lineage>
</organism>
<sequence>MRSVLLRFMRSVCALLPVPEARHGGFAVLFCYPDPEVPLWNYALCVLFCYALCVLFCYANGCIT</sequence>